<dbReference type="Pfam" id="PF00873">
    <property type="entry name" value="ACR_tran"/>
    <property type="match status" value="1"/>
</dbReference>
<proteinExistence type="predicted"/>
<dbReference type="Gene3D" id="3.30.70.1440">
    <property type="entry name" value="Multidrug efflux transporter AcrB pore domain"/>
    <property type="match status" value="1"/>
</dbReference>
<reference evidence="3" key="1">
    <citation type="journal article" date="2019" name="Int. J. Syst. Evol. Microbiol.">
        <title>The Global Catalogue of Microorganisms (GCM) 10K type strain sequencing project: providing services to taxonomists for standard genome sequencing and annotation.</title>
        <authorList>
            <consortium name="The Broad Institute Genomics Platform"/>
            <consortium name="The Broad Institute Genome Sequencing Center for Infectious Disease"/>
            <person name="Wu L."/>
            <person name="Ma J."/>
        </authorList>
    </citation>
    <scope>NUCLEOTIDE SEQUENCE [LARGE SCALE GENOMIC DNA]</scope>
    <source>
        <strain evidence="3">CGMCC 1.12811</strain>
    </source>
</reference>
<feature type="transmembrane region" description="Helical" evidence="1">
    <location>
        <begin position="527"/>
        <end position="547"/>
    </location>
</feature>
<dbReference type="Gene3D" id="3.30.70.1320">
    <property type="entry name" value="Multidrug efflux transporter AcrB pore domain like"/>
    <property type="match status" value="1"/>
</dbReference>
<feature type="transmembrane region" description="Helical" evidence="1">
    <location>
        <begin position="856"/>
        <end position="874"/>
    </location>
</feature>
<keyword evidence="1" id="KW-1133">Transmembrane helix</keyword>
<sequence length="1034" mass="114184">MSLSTTSIRRPVLTIVLNLLIILFGIIGYTFLGVREFPSIDPAQVSIRTNYTGANSDIIESQITEPLEKAVNSIDGIRNITSSSNQGSSIITIEFNLDKDLESAANDVRDKVSQAVRNLPKDIDAPPVVSKADADSESIISMTLQSDRRNSLELSDYAENVISQRLETIPGVSGVQIWGQKRYAMRLWIDPVKLAAYGCTVAEVRDALNAQNVELPSGKLTGNNTELAVKTIGNLSSAEEFNNIIIKTDGDKIVRFSDIGNASLGAENIETQMTQSGLPMIGMAIVPMPGANYLDISEEFYKKYEALKKDLPEDIQLNIALDNTAFVKKSVLEVAETLGISIILVIIIIYLFFRDWAIAFRPLIDIPVSLIATFFIMWLFGFSINVLTLLAIVLATGLVVDDGIVVTENIFKKVEEGMSPIEAAIKGSNEIFYAVISISVTLAAVFLPVIFLEGFVGRLFREFGVVIGAAVLISAFVALTLTPMLNAYLMKGGEQKKSNFYIKTEPFFEKLNSGYTNSLKAFMDKKWISFPILISCFGIIYLFYTLLPKETAPYDDRSSVTMRMTTPEGATYEYTDRFMQEISKLVDDSIPEKKVSLVITSPGFSSASINSGFIRLTLKDVSEREASQKDIADKLSKWTKQYPNAKTSVIQQPTIAVNRRGGLPIQYIIQAPTFEKLREKIPVFMEEVGKSDVFSITDVNLKFDKPEINVTIDRNKAESLGISILDIAQTLQLSLSGQRFGYFIKNGKQYQVIGQFDQKDRSKPLDLTSIFVKNNKGELIQMDNVVSVEEQSNPPQLYHNNRYMSATVSAGLAPGKSISDGIDAMNEIKAKVLDDSFTTDLGGESRDFVESSSNTSFAFGLALLLIFLILAAQFESFVDPFIIILTVPMAVAGALFSLWLFDQTWNIFSQIGTVMLIGLVTKNGILIVEFANQLREQGKSKYDAIMEASEARLRPILMTSLAIALGALPIALSLGAASTSRIGMGVVIVGGTIFSLILTLFIIPALYYMWSRAKKHYPEFDRIDEYEKASKSQI</sequence>
<keyword evidence="1" id="KW-0472">Membrane</keyword>
<dbReference type="InterPro" id="IPR027463">
    <property type="entry name" value="AcrB_DN_DC_subdom"/>
</dbReference>
<dbReference type="SUPFAM" id="SSF82693">
    <property type="entry name" value="Multidrug efflux transporter AcrB pore domain, PN1, PN2, PC1 and PC2 subdomains"/>
    <property type="match status" value="3"/>
</dbReference>
<feature type="transmembrane region" description="Helical" evidence="1">
    <location>
        <begin position="334"/>
        <end position="353"/>
    </location>
</feature>
<protein>
    <submittedName>
        <fullName evidence="2">Acriflavin resistance protein</fullName>
    </submittedName>
</protein>
<dbReference type="PANTHER" id="PTHR32063:SF28">
    <property type="entry name" value="BLR2861 PROTEIN"/>
    <property type="match status" value="1"/>
</dbReference>
<evidence type="ECO:0000256" key="1">
    <source>
        <dbReference type="SAM" id="Phobius"/>
    </source>
</evidence>
<keyword evidence="3" id="KW-1185">Reference proteome</keyword>
<dbReference type="SUPFAM" id="SSF82714">
    <property type="entry name" value="Multidrug efflux transporter AcrB TolC docking domain, DN and DC subdomains"/>
    <property type="match status" value="2"/>
</dbReference>
<name>A0ABQ1HG82_9FLAO</name>
<feature type="transmembrane region" description="Helical" evidence="1">
    <location>
        <begin position="881"/>
        <end position="901"/>
    </location>
</feature>
<dbReference type="Proteomes" id="UP000658793">
    <property type="component" value="Unassembled WGS sequence"/>
</dbReference>
<evidence type="ECO:0000313" key="2">
    <source>
        <dbReference type="EMBL" id="GGA74713.1"/>
    </source>
</evidence>
<dbReference type="PRINTS" id="PR00702">
    <property type="entry name" value="ACRIFLAVINRP"/>
</dbReference>
<dbReference type="RefSeq" id="WP_188493616.1">
    <property type="nucleotide sequence ID" value="NZ_BMGA01000003.1"/>
</dbReference>
<dbReference type="SUPFAM" id="SSF82866">
    <property type="entry name" value="Multidrug efflux transporter AcrB transmembrane domain"/>
    <property type="match status" value="2"/>
</dbReference>
<dbReference type="Gene3D" id="1.20.1640.10">
    <property type="entry name" value="Multidrug efflux transporter AcrB transmembrane domain"/>
    <property type="match status" value="2"/>
</dbReference>
<dbReference type="Gene3D" id="3.30.2090.10">
    <property type="entry name" value="Multidrug efflux transporter AcrB TolC docking domain, DN and DC subdomains"/>
    <property type="match status" value="2"/>
</dbReference>
<dbReference type="Gene3D" id="3.30.70.1430">
    <property type="entry name" value="Multidrug efflux transporter AcrB pore domain"/>
    <property type="match status" value="2"/>
</dbReference>
<feature type="transmembrane region" description="Helical" evidence="1">
    <location>
        <begin position="431"/>
        <end position="451"/>
    </location>
</feature>
<accession>A0ABQ1HG82</accession>
<feature type="transmembrane region" description="Helical" evidence="1">
    <location>
        <begin position="12"/>
        <end position="32"/>
    </location>
</feature>
<comment type="caution">
    <text evidence="2">The sequence shown here is derived from an EMBL/GenBank/DDBJ whole genome shotgun (WGS) entry which is preliminary data.</text>
</comment>
<keyword evidence="1" id="KW-0812">Transmembrane</keyword>
<feature type="transmembrane region" description="Helical" evidence="1">
    <location>
        <begin position="982"/>
        <end position="1010"/>
    </location>
</feature>
<dbReference type="EMBL" id="BMGA01000003">
    <property type="protein sequence ID" value="GGA74713.1"/>
    <property type="molecule type" value="Genomic_DNA"/>
</dbReference>
<feature type="transmembrane region" description="Helical" evidence="1">
    <location>
        <begin position="907"/>
        <end position="931"/>
    </location>
</feature>
<feature type="transmembrane region" description="Helical" evidence="1">
    <location>
        <begin position="956"/>
        <end position="976"/>
    </location>
</feature>
<feature type="transmembrane region" description="Helical" evidence="1">
    <location>
        <begin position="463"/>
        <end position="489"/>
    </location>
</feature>
<organism evidence="2 3">
    <name type="scientific">Flavobacterium palustre</name>
    <dbReference type="NCBI Taxonomy" id="1476463"/>
    <lineage>
        <taxon>Bacteria</taxon>
        <taxon>Pseudomonadati</taxon>
        <taxon>Bacteroidota</taxon>
        <taxon>Flavobacteriia</taxon>
        <taxon>Flavobacteriales</taxon>
        <taxon>Flavobacteriaceae</taxon>
        <taxon>Flavobacterium</taxon>
    </lineage>
</organism>
<gene>
    <name evidence="2" type="ORF">GCM10008015_14200</name>
</gene>
<evidence type="ECO:0000313" key="3">
    <source>
        <dbReference type="Proteomes" id="UP000658793"/>
    </source>
</evidence>
<dbReference type="PANTHER" id="PTHR32063">
    <property type="match status" value="1"/>
</dbReference>
<dbReference type="InterPro" id="IPR001036">
    <property type="entry name" value="Acrflvin-R"/>
</dbReference>